<dbReference type="AlphaFoldDB" id="X0U1B5"/>
<sequence>MRNNNSLSRRGLVCGIVLLFIGLSVTSSISGYIGKMSNQSTNDDDYLVAYWEFDEGSGNTVHDSSGHDYDGTIYGATWTTGHSGDALDYDGVNDYVDLDAHSENLGFNKTDDLIFSVYFKATSTGSGCIYSMSHHWVGQYPEVHFVLNSNGTLKLQVWVGSC</sequence>
<protein>
    <submittedName>
        <fullName evidence="1">Uncharacterized protein</fullName>
    </submittedName>
</protein>
<reference evidence="1" key="1">
    <citation type="journal article" date="2014" name="Front. Microbiol.">
        <title>High frequency of phylogenetically diverse reductive dehalogenase-homologous genes in deep subseafloor sedimentary metagenomes.</title>
        <authorList>
            <person name="Kawai M."/>
            <person name="Futagami T."/>
            <person name="Toyoda A."/>
            <person name="Takaki Y."/>
            <person name="Nishi S."/>
            <person name="Hori S."/>
            <person name="Arai W."/>
            <person name="Tsubouchi T."/>
            <person name="Morono Y."/>
            <person name="Uchiyama I."/>
            <person name="Ito T."/>
            <person name="Fujiyama A."/>
            <person name="Inagaki F."/>
            <person name="Takami H."/>
        </authorList>
    </citation>
    <scope>NUCLEOTIDE SEQUENCE</scope>
    <source>
        <strain evidence="1">Expedition CK06-06</strain>
    </source>
</reference>
<evidence type="ECO:0000313" key="1">
    <source>
        <dbReference type="EMBL" id="GAF82240.1"/>
    </source>
</evidence>
<comment type="caution">
    <text evidence="1">The sequence shown here is derived from an EMBL/GenBank/DDBJ whole genome shotgun (WGS) entry which is preliminary data.</text>
</comment>
<accession>X0U1B5</accession>
<dbReference type="Gene3D" id="2.60.120.200">
    <property type="match status" value="1"/>
</dbReference>
<organism evidence="1">
    <name type="scientific">marine sediment metagenome</name>
    <dbReference type="NCBI Taxonomy" id="412755"/>
    <lineage>
        <taxon>unclassified sequences</taxon>
        <taxon>metagenomes</taxon>
        <taxon>ecological metagenomes</taxon>
    </lineage>
</organism>
<dbReference type="EMBL" id="BARS01004698">
    <property type="protein sequence ID" value="GAF82240.1"/>
    <property type="molecule type" value="Genomic_DNA"/>
</dbReference>
<feature type="non-terminal residue" evidence="1">
    <location>
        <position position="162"/>
    </location>
</feature>
<dbReference type="SUPFAM" id="SSF49899">
    <property type="entry name" value="Concanavalin A-like lectins/glucanases"/>
    <property type="match status" value="1"/>
</dbReference>
<name>X0U1B5_9ZZZZ</name>
<proteinExistence type="predicted"/>
<gene>
    <name evidence="1" type="ORF">S01H1_09196</name>
</gene>
<dbReference type="InterPro" id="IPR013320">
    <property type="entry name" value="ConA-like_dom_sf"/>
</dbReference>